<dbReference type="PIRSF" id="PIRSF005355">
    <property type="entry name" value="UBIAD1"/>
    <property type="match status" value="1"/>
</dbReference>
<dbReference type="Gene3D" id="1.10.357.140">
    <property type="entry name" value="UbiA prenyltransferase"/>
    <property type="match status" value="1"/>
</dbReference>
<dbReference type="CDD" id="cd13962">
    <property type="entry name" value="PT_UbiA_UBIAD1"/>
    <property type="match status" value="1"/>
</dbReference>
<feature type="transmembrane region" description="Helical" evidence="8">
    <location>
        <begin position="178"/>
        <end position="197"/>
    </location>
</feature>
<evidence type="ECO:0000256" key="3">
    <source>
        <dbReference type="ARBA" id="ARBA00022428"/>
    </source>
</evidence>
<protein>
    <submittedName>
        <fullName evidence="9">Prenyltransferase</fullName>
    </submittedName>
</protein>
<evidence type="ECO:0000256" key="4">
    <source>
        <dbReference type="ARBA" id="ARBA00022679"/>
    </source>
</evidence>
<dbReference type="Proteomes" id="UP001597120">
    <property type="component" value="Unassembled WGS sequence"/>
</dbReference>
<keyword evidence="6 8" id="KW-1133">Transmembrane helix</keyword>
<gene>
    <name evidence="9" type="ORF">ACFQ03_03595</name>
</gene>
<sequence>MSRAKLFLRASRFQVIPVMILPVMIGSIGAYAWNHVFDWKWFAVTLLGAVALHLFSNMINDLWDYRSGADIAAHAEPGTISTHSGMLTGGKLSESNFARMTWALFGISLLCGILLIYFRGSMVLVYGGIGALLAYFYVAPPIRYGYRGKGLSEISIFVSFGILPVLGSHYVQALQFDARALLASFPIGGLTTLILFNHHFLHWQADRLAGKNTLVVVLGENGAQKVSLAIFGASYGFLLLAVALGALPVYSLVALITANRLLKVYRQLQGSNPPAAYAPLMKASLSASVNTGLIISASLWLQGFLQ</sequence>
<feature type="transmembrane region" description="Helical" evidence="8">
    <location>
        <begin position="39"/>
        <end position="56"/>
    </location>
</feature>
<dbReference type="EMBL" id="JBHTIU010000010">
    <property type="protein sequence ID" value="MFD0868220.1"/>
    <property type="molecule type" value="Genomic_DNA"/>
</dbReference>
<comment type="subcellular location">
    <subcellularLocation>
        <location evidence="1">Membrane</location>
        <topology evidence="1">Multi-pass membrane protein</topology>
    </subcellularLocation>
</comment>
<keyword evidence="4" id="KW-0808">Transferase</keyword>
<dbReference type="InterPro" id="IPR026046">
    <property type="entry name" value="UBIAD1"/>
</dbReference>
<evidence type="ECO:0000313" key="10">
    <source>
        <dbReference type="Proteomes" id="UP001597120"/>
    </source>
</evidence>
<keyword evidence="5 8" id="KW-0812">Transmembrane</keyword>
<proteinExistence type="predicted"/>
<feature type="transmembrane region" description="Helical" evidence="8">
    <location>
        <begin position="154"/>
        <end position="172"/>
    </location>
</feature>
<keyword evidence="3" id="KW-0474">Menaquinone biosynthesis</keyword>
<organism evidence="9 10">
    <name type="scientific">Paenibacillus residui</name>
    <dbReference type="NCBI Taxonomy" id="629724"/>
    <lineage>
        <taxon>Bacteria</taxon>
        <taxon>Bacillati</taxon>
        <taxon>Bacillota</taxon>
        <taxon>Bacilli</taxon>
        <taxon>Bacillales</taxon>
        <taxon>Paenibacillaceae</taxon>
        <taxon>Paenibacillus</taxon>
    </lineage>
</organism>
<evidence type="ECO:0000256" key="6">
    <source>
        <dbReference type="ARBA" id="ARBA00022989"/>
    </source>
</evidence>
<dbReference type="RefSeq" id="WP_379286108.1">
    <property type="nucleotide sequence ID" value="NZ_JBHTIU010000010.1"/>
</dbReference>
<keyword evidence="10" id="KW-1185">Reference proteome</keyword>
<evidence type="ECO:0000256" key="2">
    <source>
        <dbReference type="ARBA" id="ARBA00004863"/>
    </source>
</evidence>
<evidence type="ECO:0000256" key="8">
    <source>
        <dbReference type="SAM" id="Phobius"/>
    </source>
</evidence>
<feature type="transmembrane region" description="Helical" evidence="8">
    <location>
        <begin position="124"/>
        <end position="142"/>
    </location>
</feature>
<evidence type="ECO:0000313" key="9">
    <source>
        <dbReference type="EMBL" id="MFD0868220.1"/>
    </source>
</evidence>
<feature type="transmembrane region" description="Helical" evidence="8">
    <location>
        <begin position="100"/>
        <end position="118"/>
    </location>
</feature>
<feature type="transmembrane region" description="Helical" evidence="8">
    <location>
        <begin position="12"/>
        <end position="33"/>
    </location>
</feature>
<dbReference type="InterPro" id="IPR044878">
    <property type="entry name" value="UbiA_sf"/>
</dbReference>
<dbReference type="InterPro" id="IPR000537">
    <property type="entry name" value="UbiA_prenyltransferase"/>
</dbReference>
<dbReference type="PANTHER" id="PTHR13929">
    <property type="entry name" value="1,4-DIHYDROXY-2-NAPHTHOATE OCTAPRENYLTRANSFERASE"/>
    <property type="match status" value="1"/>
</dbReference>
<reference evidence="10" key="1">
    <citation type="journal article" date="2019" name="Int. J. Syst. Evol. Microbiol.">
        <title>The Global Catalogue of Microorganisms (GCM) 10K type strain sequencing project: providing services to taxonomists for standard genome sequencing and annotation.</title>
        <authorList>
            <consortium name="The Broad Institute Genomics Platform"/>
            <consortium name="The Broad Institute Genome Sequencing Center for Infectious Disease"/>
            <person name="Wu L."/>
            <person name="Ma J."/>
        </authorList>
    </citation>
    <scope>NUCLEOTIDE SEQUENCE [LARGE SCALE GENOMIC DNA]</scope>
    <source>
        <strain evidence="10">CCUG 57263</strain>
    </source>
</reference>
<evidence type="ECO:0000256" key="7">
    <source>
        <dbReference type="ARBA" id="ARBA00023136"/>
    </source>
</evidence>
<comment type="caution">
    <text evidence="9">The sequence shown here is derived from an EMBL/GenBank/DDBJ whole genome shotgun (WGS) entry which is preliminary data.</text>
</comment>
<evidence type="ECO:0000256" key="1">
    <source>
        <dbReference type="ARBA" id="ARBA00004141"/>
    </source>
</evidence>
<dbReference type="PANTHER" id="PTHR13929:SF0">
    <property type="entry name" value="UBIA PRENYLTRANSFERASE DOMAIN-CONTAINING PROTEIN 1"/>
    <property type="match status" value="1"/>
</dbReference>
<name>A0ABW3D8I0_9BACL</name>
<feature type="transmembrane region" description="Helical" evidence="8">
    <location>
        <begin position="235"/>
        <end position="256"/>
    </location>
</feature>
<accession>A0ABW3D8I0</accession>
<comment type="pathway">
    <text evidence="2">Quinol/quinone metabolism; menaquinone biosynthesis.</text>
</comment>
<keyword evidence="7 8" id="KW-0472">Membrane</keyword>
<dbReference type="Pfam" id="PF01040">
    <property type="entry name" value="UbiA"/>
    <property type="match status" value="1"/>
</dbReference>
<evidence type="ECO:0000256" key="5">
    <source>
        <dbReference type="ARBA" id="ARBA00022692"/>
    </source>
</evidence>